<feature type="region of interest" description="Disordered" evidence="1">
    <location>
        <begin position="109"/>
        <end position="134"/>
    </location>
</feature>
<protein>
    <submittedName>
        <fullName evidence="2">Uncharacterized protein</fullName>
    </submittedName>
</protein>
<dbReference type="Proteomes" id="UP000694411">
    <property type="component" value="Chromosome 17"/>
</dbReference>
<evidence type="ECO:0000313" key="2">
    <source>
        <dbReference type="Ensembl" id="ENSTGEP00000008569.1"/>
    </source>
</evidence>
<dbReference type="AlphaFoldDB" id="A0A8D2EMA6"/>
<reference evidence="2" key="3">
    <citation type="submission" date="2025-09" db="UniProtKB">
        <authorList>
            <consortium name="Ensembl"/>
        </authorList>
    </citation>
    <scope>IDENTIFICATION</scope>
</reference>
<reference evidence="2" key="2">
    <citation type="submission" date="2025-08" db="UniProtKB">
        <authorList>
            <consortium name="Ensembl"/>
        </authorList>
    </citation>
    <scope>IDENTIFICATION</scope>
</reference>
<dbReference type="Ensembl" id="ENSTGET00000010326.1">
    <property type="protein sequence ID" value="ENSTGEP00000008569.1"/>
    <property type="gene ID" value="ENSTGEG00000007023.1"/>
</dbReference>
<sequence>MGSLTSNAAWGSSSIRASEKLWKNLSGKQRLQHGSLGKKNTHLWDVAVPFFRFHYLIRGCVVASGSRGPDDAWIPAIFGLGLTGSHSALIAAKSLLVPGATRQAAPQPRISLVGFPDQEGKPFPSEGTEGRKVA</sequence>
<reference evidence="2" key="1">
    <citation type="submission" date="2018-05" db="EMBL/GenBank/DDBJ databases">
        <title>Whole genome of Theropithecus gelada.</title>
        <authorList>
            <person name="Chiou K.L."/>
            <person name="Snyder-Mackler N."/>
        </authorList>
    </citation>
    <scope>NUCLEOTIDE SEQUENCE [LARGE SCALE GENOMIC DNA]</scope>
</reference>
<accession>A0A8D2EMA6</accession>
<proteinExistence type="predicted"/>
<evidence type="ECO:0000313" key="3">
    <source>
        <dbReference type="Proteomes" id="UP000694411"/>
    </source>
</evidence>
<keyword evidence="3" id="KW-1185">Reference proteome</keyword>
<name>A0A8D2EMA6_THEGE</name>
<evidence type="ECO:0000256" key="1">
    <source>
        <dbReference type="SAM" id="MobiDB-lite"/>
    </source>
</evidence>
<organism evidence="2 3">
    <name type="scientific">Theropithecus gelada</name>
    <name type="common">Gelada baboon</name>
    <dbReference type="NCBI Taxonomy" id="9565"/>
    <lineage>
        <taxon>Eukaryota</taxon>
        <taxon>Metazoa</taxon>
        <taxon>Chordata</taxon>
        <taxon>Craniata</taxon>
        <taxon>Vertebrata</taxon>
        <taxon>Euteleostomi</taxon>
        <taxon>Mammalia</taxon>
        <taxon>Eutheria</taxon>
        <taxon>Euarchontoglires</taxon>
        <taxon>Primates</taxon>
        <taxon>Haplorrhini</taxon>
        <taxon>Catarrhini</taxon>
        <taxon>Cercopithecidae</taxon>
        <taxon>Cercopithecinae</taxon>
        <taxon>Theropithecus</taxon>
    </lineage>
</organism>